<dbReference type="InterPro" id="IPR018936">
    <property type="entry name" value="PI3/4_kinase_CS"/>
</dbReference>
<dbReference type="GO" id="GO:0016020">
    <property type="term" value="C:membrane"/>
    <property type="evidence" value="ECO:0007669"/>
    <property type="project" value="TreeGrafter"/>
</dbReference>
<evidence type="ECO:0000259" key="6">
    <source>
        <dbReference type="PROSITE" id="PS50290"/>
    </source>
</evidence>
<keyword evidence="3" id="KW-0808">Transferase</keyword>
<name>A0A077ZPJ0_STYLE</name>
<dbReference type="OrthoDB" id="10264149at2759"/>
<dbReference type="Gene3D" id="1.10.1070.11">
    <property type="entry name" value="Phosphatidylinositol 3-/4-kinase, catalytic domain"/>
    <property type="match status" value="1"/>
</dbReference>
<feature type="compositionally biased region" description="Polar residues" evidence="5">
    <location>
        <begin position="19"/>
        <end position="33"/>
    </location>
</feature>
<dbReference type="InParanoid" id="A0A077ZPJ0"/>
<dbReference type="InterPro" id="IPR015433">
    <property type="entry name" value="PI3/4_kinase"/>
</dbReference>
<evidence type="ECO:0000256" key="5">
    <source>
        <dbReference type="SAM" id="MobiDB-lite"/>
    </source>
</evidence>
<dbReference type="GO" id="GO:0004430">
    <property type="term" value="F:1-phosphatidylinositol 4-kinase activity"/>
    <property type="evidence" value="ECO:0007669"/>
    <property type="project" value="UniProtKB-EC"/>
</dbReference>
<dbReference type="AlphaFoldDB" id="A0A077ZPJ0"/>
<dbReference type="PANTHER" id="PTHR10048:SF22">
    <property type="entry name" value="PHOSPHATIDYLINOSITOL 4-KINASE BETA"/>
    <property type="match status" value="1"/>
</dbReference>
<dbReference type="InterPro" id="IPR057754">
    <property type="entry name" value="PI4-kinase_beta/PIK1_cat"/>
</dbReference>
<feature type="compositionally biased region" description="Basic and acidic residues" evidence="5">
    <location>
        <begin position="513"/>
        <end position="529"/>
    </location>
</feature>
<dbReference type="SMART" id="SM00146">
    <property type="entry name" value="PI3Kc"/>
    <property type="match status" value="1"/>
</dbReference>
<organism evidence="7 8">
    <name type="scientific">Stylonychia lemnae</name>
    <name type="common">Ciliate</name>
    <dbReference type="NCBI Taxonomy" id="5949"/>
    <lineage>
        <taxon>Eukaryota</taxon>
        <taxon>Sar</taxon>
        <taxon>Alveolata</taxon>
        <taxon>Ciliophora</taxon>
        <taxon>Intramacronucleata</taxon>
        <taxon>Spirotrichea</taxon>
        <taxon>Stichotrichia</taxon>
        <taxon>Sporadotrichida</taxon>
        <taxon>Oxytrichidae</taxon>
        <taxon>Stylonychinae</taxon>
        <taxon>Stylonychia</taxon>
    </lineage>
</organism>
<dbReference type="Gene3D" id="3.30.1010.10">
    <property type="entry name" value="Phosphatidylinositol 3-kinase Catalytic Subunit, Chain A, domain 4"/>
    <property type="match status" value="1"/>
</dbReference>
<evidence type="ECO:0000313" key="7">
    <source>
        <dbReference type="EMBL" id="CDW71897.1"/>
    </source>
</evidence>
<dbReference type="EC" id="2.7.1.67" evidence="2"/>
<dbReference type="EMBL" id="CCKQ01000799">
    <property type="protein sequence ID" value="CDW71897.1"/>
    <property type="molecule type" value="Genomic_DNA"/>
</dbReference>
<feature type="domain" description="PI3K/PI4K catalytic" evidence="6">
    <location>
        <begin position="741"/>
        <end position="1013"/>
    </location>
</feature>
<feature type="region of interest" description="Disordered" evidence="5">
    <location>
        <begin position="1"/>
        <end position="39"/>
    </location>
</feature>
<dbReference type="InterPro" id="IPR036940">
    <property type="entry name" value="PI3/4_kinase_cat_sf"/>
</dbReference>
<protein>
    <recommendedName>
        <fullName evidence="2">1-phosphatidylinositol 4-kinase</fullName>
        <ecNumber evidence="2">2.7.1.67</ecNumber>
    </recommendedName>
</protein>
<keyword evidence="4 7" id="KW-0418">Kinase</keyword>
<feature type="region of interest" description="Disordered" evidence="5">
    <location>
        <begin position="507"/>
        <end position="529"/>
    </location>
</feature>
<keyword evidence="8" id="KW-1185">Reference proteome</keyword>
<dbReference type="SUPFAM" id="SSF56112">
    <property type="entry name" value="Protein kinase-like (PK-like)"/>
    <property type="match status" value="1"/>
</dbReference>
<dbReference type="FunFam" id="1.10.1070.11:FF:000016">
    <property type="entry name" value="PIK1p Phosphatidylinositol 4-kinase"/>
    <property type="match status" value="1"/>
</dbReference>
<proteinExistence type="predicted"/>
<evidence type="ECO:0000313" key="8">
    <source>
        <dbReference type="Proteomes" id="UP000039865"/>
    </source>
</evidence>
<sequence>MKNNALSQREPGDAHKVHSNGQLLQEQVSPPKNNNRRSFSKLDLVPVEEEVKTCNKQNEDVLSLLTQLYAHDPIAVKKIETKRVNPDFTSQFRNDLEFFIPQLCSFYALGDYEKPQDILNLIVMASGSSFFFSHRVWFFFQSLIINLEEEDSRELYRKSRLALKGIKDACQKSKERLYLANSVDLIDLIHQFKLLQFYPQLSEVQITDQPQQKHKKVMRDTTFVNLFQKIERRESSSEYSKNAMLKYKNQEIDATEKVQSRIQKVKKVIDNYIENNSQRITKNQGGAQLQLSINKSFGTKEELKESPSPQLEKEEEEEDIVITAQDIILEPFIRDDDRTFKETMVNVLPLDENNQTKKYHDISNELIHTPNREEYLREELKKVNKMLPAAVYVPFVNKAFRPEELLLLKPEKPIGKFNKLKNILSVNDQKQYENYRSSSWDSSHLKTEGELDDPFENTHKTAVVKNPYQEYKKQQKKKKIDKNSLALLGRNDEALLGNEESDKRKTYKFSFKQSRDQGKNKSEREKQELKDRVNKLLDKKASNPLIIQNLRRSDSLFNKIKVNDNYFSRQTNNLAPISEETEGNESNQRELDQDPNNQFFNNLEGVKENQTDETIKPNFLEKSDPRYSTPMASQMLKFQSFNNEDSQKFQAQKEYFVTPDNDNEIKEEDSINRSSKKYDTERRSMSMLEPNESEELQAFLKQRKQHKTLKNSINDEDRSTVMQQAFFEGRPINNVFLETSVEQDERVRRNSPFGNLKTWRLIKIIVKSNDDVRQEQFAMQLISQMDQIFKLKKINLWLKPYEILATGARCGLLEVVSDALSIDSIKKKMGQQAKLIDYFYKQFGEKKQKKFNKAKQNFCRSLAAYSLVTYILQVKDRHNGNIMVDIEGHILHIDFGFLLSNAPGKGVQLEKKAPFKLTMELVEVLGGLKSKKFREYRELMRLGFMALQEHADKIIKLVEMMFLSQPDLPCFIQGESLIKELKERILPGGHQMSEIEAARHIDQLIQVSYENWRTKIYDKFQYCCQGIV</sequence>
<dbReference type="PANTHER" id="PTHR10048">
    <property type="entry name" value="PHOSPHATIDYLINOSITOL KINASE"/>
    <property type="match status" value="1"/>
</dbReference>
<dbReference type="GO" id="GO:0046854">
    <property type="term" value="P:phosphatidylinositol phosphate biosynthetic process"/>
    <property type="evidence" value="ECO:0007669"/>
    <property type="project" value="InterPro"/>
</dbReference>
<accession>A0A077ZPJ0</accession>
<dbReference type="GO" id="GO:0005737">
    <property type="term" value="C:cytoplasm"/>
    <property type="evidence" value="ECO:0007669"/>
    <property type="project" value="TreeGrafter"/>
</dbReference>
<reference evidence="7 8" key="1">
    <citation type="submission" date="2014-06" db="EMBL/GenBank/DDBJ databases">
        <authorList>
            <person name="Swart Estienne"/>
        </authorList>
    </citation>
    <scope>NUCLEOTIDE SEQUENCE [LARGE SCALE GENOMIC DNA]</scope>
    <source>
        <strain evidence="7 8">130c</strain>
    </source>
</reference>
<dbReference type="PROSITE" id="PS50290">
    <property type="entry name" value="PI3_4_KINASE_3"/>
    <property type="match status" value="1"/>
</dbReference>
<dbReference type="InterPro" id="IPR000403">
    <property type="entry name" value="PI3/4_kinase_cat_dom"/>
</dbReference>
<dbReference type="InterPro" id="IPR011009">
    <property type="entry name" value="Kinase-like_dom_sf"/>
</dbReference>
<gene>
    <name evidence="7" type="primary">Contig420.g467</name>
    <name evidence="7" type="ORF">STYLEM_847</name>
</gene>
<evidence type="ECO:0000256" key="4">
    <source>
        <dbReference type="ARBA" id="ARBA00022777"/>
    </source>
</evidence>
<evidence type="ECO:0000256" key="2">
    <source>
        <dbReference type="ARBA" id="ARBA00012169"/>
    </source>
</evidence>
<dbReference type="Proteomes" id="UP000039865">
    <property type="component" value="Unassembled WGS sequence"/>
</dbReference>
<comment type="catalytic activity">
    <reaction evidence="1">
        <text>a 1,2-diacyl-sn-glycero-3-phospho-(1D-myo-inositol) + ATP = a 1,2-diacyl-sn-glycero-3-phospho-(1D-myo-inositol 4-phosphate) + ADP + H(+)</text>
        <dbReference type="Rhea" id="RHEA:19877"/>
        <dbReference type="ChEBI" id="CHEBI:15378"/>
        <dbReference type="ChEBI" id="CHEBI:30616"/>
        <dbReference type="ChEBI" id="CHEBI:57880"/>
        <dbReference type="ChEBI" id="CHEBI:58178"/>
        <dbReference type="ChEBI" id="CHEBI:456216"/>
        <dbReference type="EC" id="2.7.1.67"/>
    </reaction>
</comment>
<dbReference type="PROSITE" id="PS00916">
    <property type="entry name" value="PI3_4_KINASE_2"/>
    <property type="match status" value="1"/>
</dbReference>
<dbReference type="Pfam" id="PF00454">
    <property type="entry name" value="PI3_PI4_kinase"/>
    <property type="match status" value="1"/>
</dbReference>
<dbReference type="CDD" id="cd05168">
    <property type="entry name" value="PI4Kc_III_beta"/>
    <property type="match status" value="1"/>
</dbReference>
<feature type="region of interest" description="Disordered" evidence="5">
    <location>
        <begin position="571"/>
        <end position="598"/>
    </location>
</feature>
<dbReference type="PROSITE" id="PS00915">
    <property type="entry name" value="PI3_4_KINASE_1"/>
    <property type="match status" value="1"/>
</dbReference>
<evidence type="ECO:0000256" key="1">
    <source>
        <dbReference type="ARBA" id="ARBA00001686"/>
    </source>
</evidence>
<evidence type="ECO:0000256" key="3">
    <source>
        <dbReference type="ARBA" id="ARBA00022679"/>
    </source>
</evidence>
<dbReference type="GO" id="GO:0048015">
    <property type="term" value="P:phosphatidylinositol-mediated signaling"/>
    <property type="evidence" value="ECO:0007669"/>
    <property type="project" value="TreeGrafter"/>
</dbReference>